<dbReference type="InterPro" id="IPR036513">
    <property type="entry name" value="STAS_dom_sf"/>
</dbReference>
<dbReference type="PROSITE" id="PS50801">
    <property type="entry name" value="STAS"/>
    <property type="match status" value="1"/>
</dbReference>
<dbReference type="EMBL" id="BAAAQQ010000002">
    <property type="protein sequence ID" value="GAA2114280.1"/>
    <property type="molecule type" value="Genomic_DNA"/>
</dbReference>
<name>A0ABP5JC11_9ACTN</name>
<dbReference type="InterPro" id="IPR002645">
    <property type="entry name" value="STAS_dom"/>
</dbReference>
<evidence type="ECO:0000313" key="2">
    <source>
        <dbReference type="EMBL" id="GAA2114280.1"/>
    </source>
</evidence>
<accession>A0ABP5JC11</accession>
<dbReference type="Gene3D" id="3.30.750.24">
    <property type="entry name" value="STAS domain"/>
    <property type="match status" value="1"/>
</dbReference>
<dbReference type="Pfam" id="PF01740">
    <property type="entry name" value="STAS"/>
    <property type="match status" value="1"/>
</dbReference>
<organism evidence="2 3">
    <name type="scientific">Nocardioides bigeumensis</name>
    <dbReference type="NCBI Taxonomy" id="433657"/>
    <lineage>
        <taxon>Bacteria</taxon>
        <taxon>Bacillati</taxon>
        <taxon>Actinomycetota</taxon>
        <taxon>Actinomycetes</taxon>
        <taxon>Propionibacteriales</taxon>
        <taxon>Nocardioidaceae</taxon>
        <taxon>Nocardioides</taxon>
    </lineage>
</organism>
<keyword evidence="3" id="KW-1185">Reference proteome</keyword>
<gene>
    <name evidence="2" type="ORF">GCM10009843_02630</name>
</gene>
<sequence>MLDDLQWRLDAVLEQGPHTVVLDMSALTRLSSTCVAALLWVKRRCAARGVAVVLRDPSRDCAAALERIGLLGALPTELPLPDA</sequence>
<dbReference type="CDD" id="cd07043">
    <property type="entry name" value="STAS_anti-anti-sigma_factors"/>
    <property type="match status" value="1"/>
</dbReference>
<proteinExistence type="predicted"/>
<reference evidence="3" key="1">
    <citation type="journal article" date="2019" name="Int. J. Syst. Evol. Microbiol.">
        <title>The Global Catalogue of Microorganisms (GCM) 10K type strain sequencing project: providing services to taxonomists for standard genome sequencing and annotation.</title>
        <authorList>
            <consortium name="The Broad Institute Genomics Platform"/>
            <consortium name="The Broad Institute Genome Sequencing Center for Infectious Disease"/>
            <person name="Wu L."/>
            <person name="Ma J."/>
        </authorList>
    </citation>
    <scope>NUCLEOTIDE SEQUENCE [LARGE SCALE GENOMIC DNA]</scope>
    <source>
        <strain evidence="3">JCM 16021</strain>
    </source>
</reference>
<protein>
    <recommendedName>
        <fullName evidence="1">STAS domain-containing protein</fullName>
    </recommendedName>
</protein>
<evidence type="ECO:0000313" key="3">
    <source>
        <dbReference type="Proteomes" id="UP001500575"/>
    </source>
</evidence>
<comment type="caution">
    <text evidence="2">The sequence shown here is derived from an EMBL/GenBank/DDBJ whole genome shotgun (WGS) entry which is preliminary data.</text>
</comment>
<feature type="domain" description="STAS" evidence="1">
    <location>
        <begin position="1"/>
        <end position="83"/>
    </location>
</feature>
<dbReference type="SUPFAM" id="SSF52091">
    <property type="entry name" value="SpoIIaa-like"/>
    <property type="match status" value="1"/>
</dbReference>
<evidence type="ECO:0000259" key="1">
    <source>
        <dbReference type="PROSITE" id="PS50801"/>
    </source>
</evidence>
<dbReference type="Proteomes" id="UP001500575">
    <property type="component" value="Unassembled WGS sequence"/>
</dbReference>